<feature type="modified residue" description="N6-(pyridoxal phosphate)lysine" evidence="4">
    <location>
        <position position="189"/>
    </location>
</feature>
<evidence type="ECO:0000256" key="2">
    <source>
        <dbReference type="ARBA" id="ARBA00037999"/>
    </source>
</evidence>
<keyword evidence="6" id="KW-0032">Aminotransferase</keyword>
<dbReference type="EMBL" id="JAHJDP010000072">
    <property type="protein sequence ID" value="MBU2691666.1"/>
    <property type="molecule type" value="Genomic_DNA"/>
</dbReference>
<accession>A0A948RXA7</accession>
<dbReference type="InterPro" id="IPR000653">
    <property type="entry name" value="DegT/StrS_aminotransferase"/>
</dbReference>
<dbReference type="CDD" id="cd00616">
    <property type="entry name" value="AHBA_syn"/>
    <property type="match status" value="1"/>
</dbReference>
<proteinExistence type="inferred from homology"/>
<evidence type="ECO:0000256" key="3">
    <source>
        <dbReference type="PIRSR" id="PIRSR000390-1"/>
    </source>
</evidence>
<gene>
    <name evidence="6" type="ORF">KJ970_12135</name>
</gene>
<evidence type="ECO:0000256" key="1">
    <source>
        <dbReference type="ARBA" id="ARBA00022898"/>
    </source>
</evidence>
<dbReference type="GO" id="GO:0000271">
    <property type="term" value="P:polysaccharide biosynthetic process"/>
    <property type="evidence" value="ECO:0007669"/>
    <property type="project" value="TreeGrafter"/>
</dbReference>
<evidence type="ECO:0000313" key="6">
    <source>
        <dbReference type="EMBL" id="MBU2691666.1"/>
    </source>
</evidence>
<comment type="caution">
    <text evidence="6">The sequence shown here is derived from an EMBL/GenBank/DDBJ whole genome shotgun (WGS) entry which is preliminary data.</text>
</comment>
<dbReference type="GO" id="GO:0008483">
    <property type="term" value="F:transaminase activity"/>
    <property type="evidence" value="ECO:0007669"/>
    <property type="project" value="UniProtKB-KW"/>
</dbReference>
<dbReference type="Proteomes" id="UP000777784">
    <property type="component" value="Unassembled WGS sequence"/>
</dbReference>
<dbReference type="InterPro" id="IPR015424">
    <property type="entry name" value="PyrdxlP-dep_Trfase"/>
</dbReference>
<keyword evidence="1 4" id="KW-0663">Pyridoxal phosphate</keyword>
<dbReference type="PANTHER" id="PTHR30244:SF9">
    <property type="entry name" value="PROTEIN RV3402C"/>
    <property type="match status" value="1"/>
</dbReference>
<sequence length="379" mass="41863">MKQKGVPMDIPINRPHLPPYEEYIVDLRELFKTGQVTNGPYVRELETALAHRLGVREVVAVTSATAGLMLCLRALAPRDSEVLLPSFTFAATLQAVLWAGLKPRLVDCEPDTFTISARTVERALTPGSKVLIPVYVFGAPLARQELDPLIQKAGLIVISDAAHALGSMWGDEAVGGWGAAEIFSLAPTKLLVAAEGGVVATNDSGLARKLRAARNHGHEGDYQCNGDSLNGRMSEFHALLALKGLPYLDDQIKQRKILRNHYAKGLEGYPGLTLQILPPKTSSTWNYIGVRFDKDRFGAGSEEAKSWLADQGIESRRYFHPPLHRQTAFQYLWQENPPDLPGTDRLVSEILCLPLFSEMKISEVDRVVQALDDLHKKVR</sequence>
<dbReference type="PIRSF" id="PIRSF000390">
    <property type="entry name" value="PLP_StrS"/>
    <property type="match status" value="1"/>
</dbReference>
<dbReference type="SUPFAM" id="SSF53383">
    <property type="entry name" value="PLP-dependent transferases"/>
    <property type="match status" value="1"/>
</dbReference>
<name>A0A948RXA7_UNCEI</name>
<dbReference type="AlphaFoldDB" id="A0A948RXA7"/>
<dbReference type="Gene3D" id="3.90.1150.10">
    <property type="entry name" value="Aspartate Aminotransferase, domain 1"/>
    <property type="match status" value="1"/>
</dbReference>
<keyword evidence="6" id="KW-0808">Transferase</keyword>
<dbReference type="PANTHER" id="PTHR30244">
    <property type="entry name" value="TRANSAMINASE"/>
    <property type="match status" value="1"/>
</dbReference>
<dbReference type="Pfam" id="PF01041">
    <property type="entry name" value="DegT_DnrJ_EryC1"/>
    <property type="match status" value="1"/>
</dbReference>
<dbReference type="Gene3D" id="3.40.640.10">
    <property type="entry name" value="Type I PLP-dependent aspartate aminotransferase-like (Major domain)"/>
    <property type="match status" value="1"/>
</dbReference>
<dbReference type="InterPro" id="IPR015422">
    <property type="entry name" value="PyrdxlP-dep_Trfase_small"/>
</dbReference>
<evidence type="ECO:0000313" key="7">
    <source>
        <dbReference type="Proteomes" id="UP000777784"/>
    </source>
</evidence>
<feature type="active site" description="Proton acceptor" evidence="3">
    <location>
        <position position="189"/>
    </location>
</feature>
<comment type="similarity">
    <text evidence="2 5">Belongs to the DegT/DnrJ/EryC1 family.</text>
</comment>
<organism evidence="6 7">
    <name type="scientific">Eiseniibacteriota bacterium</name>
    <dbReference type="NCBI Taxonomy" id="2212470"/>
    <lineage>
        <taxon>Bacteria</taxon>
        <taxon>Candidatus Eiseniibacteriota</taxon>
    </lineage>
</organism>
<evidence type="ECO:0000256" key="5">
    <source>
        <dbReference type="RuleBase" id="RU004508"/>
    </source>
</evidence>
<reference evidence="6" key="1">
    <citation type="submission" date="2021-05" db="EMBL/GenBank/DDBJ databases">
        <title>Energy efficiency and biological interactions define the core microbiome of deep oligotrophic groundwater.</title>
        <authorList>
            <person name="Mehrshad M."/>
            <person name="Lopez-Fernandez M."/>
            <person name="Bell E."/>
            <person name="Bernier-Latmani R."/>
            <person name="Bertilsson S."/>
            <person name="Dopson M."/>
        </authorList>
    </citation>
    <scope>NUCLEOTIDE SEQUENCE</scope>
    <source>
        <strain evidence="6">Modern_marine.mb.64</strain>
    </source>
</reference>
<evidence type="ECO:0000256" key="4">
    <source>
        <dbReference type="PIRSR" id="PIRSR000390-2"/>
    </source>
</evidence>
<dbReference type="InterPro" id="IPR015421">
    <property type="entry name" value="PyrdxlP-dep_Trfase_major"/>
</dbReference>
<dbReference type="GO" id="GO:0030170">
    <property type="term" value="F:pyridoxal phosphate binding"/>
    <property type="evidence" value="ECO:0007669"/>
    <property type="project" value="TreeGrafter"/>
</dbReference>
<protein>
    <submittedName>
        <fullName evidence="6">DegT/DnrJ/EryC1/StrS family aminotransferase</fullName>
    </submittedName>
</protein>